<dbReference type="SMART" id="SM01020">
    <property type="entry name" value="B2-adapt-app_C"/>
    <property type="match status" value="1"/>
</dbReference>
<dbReference type="Gene3D" id="3.30.310.10">
    <property type="entry name" value="TATA-Binding Protein"/>
    <property type="match status" value="1"/>
</dbReference>
<reference evidence="9" key="1">
    <citation type="submission" date="2023-07" db="EMBL/GenBank/DDBJ databases">
        <authorList>
            <consortium name="AG Swart"/>
            <person name="Singh M."/>
            <person name="Singh A."/>
            <person name="Seah K."/>
            <person name="Emmerich C."/>
        </authorList>
    </citation>
    <scope>NUCLEOTIDE SEQUENCE</scope>
    <source>
        <strain evidence="9">DP1</strain>
    </source>
</reference>
<dbReference type="SUPFAM" id="SSF55711">
    <property type="entry name" value="Subdomain of clathrin and coatomer appendage domain"/>
    <property type="match status" value="1"/>
</dbReference>
<keyword evidence="5 6" id="KW-0472">Membrane</keyword>
<evidence type="ECO:0000313" key="9">
    <source>
        <dbReference type="EMBL" id="CAI2383535.1"/>
    </source>
</evidence>
<dbReference type="Gene3D" id="1.25.10.10">
    <property type="entry name" value="Leucine-rich Repeat Variant"/>
    <property type="match status" value="1"/>
</dbReference>
<dbReference type="EMBL" id="CAMPGE010025812">
    <property type="protein sequence ID" value="CAI2383535.1"/>
    <property type="molecule type" value="Genomic_DNA"/>
</dbReference>
<sequence>MSINFQNSKRGELNELRMELLSVKIPKKKEALKKIIASMTLGKDVSPLFTDVLKCMDTPNIELKKLVYLYIINYAKSQPDLAILAVNTFRKDARERSNPLMRGLAVRTMGCIGVESIIDYICEPLKDALNDEDPYVRKTAAISIIKVYDISAERCEELEFVDSLVDLLSDGNAMVVSNAVASLMEITNRRGKFFEMDGGSLHKLLTALSECTEWGRIYILDFLATHLPEDTREIESAIQRVVPHLSHSNAAVVLSASKVLIRYMDYIEDEDKIKSICRKLAPPLVSLMSSNPEIQYIAIKNVNLIIQKRPDIFRKGDEIKVFYCNFNDPLYVKLEKLEIMIRLVDLKTVDQFLREVKEYAQELDVPFVRKAVSAIGRCAIKLDKAADRCVQALIELVRTKVEYLVQESVIVIKDVLRRYPNRYESIIKDFCDNLKALNFADERAAMIWIVGEYADKISNCVLLIESFAENFKEEATIVQHAILTAAVKIFLKLEDEAEDMIADILKLATEEAENPDLRNRGYVYWRMLVNNPDMAREFVLEEKPIISTQSENIDPTLLDSLIAYLGTLFSISLKAPSKTVISKEGAKERFDLEEHEEVEVQEEVEDSSGVKRTEYEGDTNVQTFDDLIGLGDDPEPEVDNSNQEKNTSDAIDDILGLGTSATDSTPSQTQDNSGLDVLGDISSPHDSQYCRVPEKTLVSEDDESKDGNSGLEVKGSFQRENNKLVLELKIRNTTQIDSIGNFAIKFDKNSFGLNPAEQMGDFSVDPQETRKEVVEINVNENNNNKAPGMPISIMCALRTSIGVFVFQIPVMLSVLIVRQSSMINVKEMRELWKVIEGDEEMYYTVSNLSINLTTPQLIKERLLDNNIFFMEEGRTDGGSPCLYFNAKVSNNLVVLIQITFKDGDCTLCVKCKASPLIKLTQQCVSFILSQN</sequence>
<dbReference type="InterPro" id="IPR013037">
    <property type="entry name" value="Clathrin_b-adaptin_app_Ig-like"/>
</dbReference>
<dbReference type="GO" id="GO:0006886">
    <property type="term" value="P:intracellular protein transport"/>
    <property type="evidence" value="ECO:0007669"/>
    <property type="project" value="InterPro"/>
</dbReference>
<accession>A0AAD1Y2E3</accession>
<keyword evidence="4 6" id="KW-0653">Protein transport</keyword>
<evidence type="ECO:0000313" key="10">
    <source>
        <dbReference type="Proteomes" id="UP001295684"/>
    </source>
</evidence>
<dbReference type="Pfam" id="PF09066">
    <property type="entry name" value="B2-adapt-app_C"/>
    <property type="match status" value="1"/>
</dbReference>
<keyword evidence="3 6" id="KW-0813">Transport</keyword>
<dbReference type="GO" id="GO:0012505">
    <property type="term" value="C:endomembrane system"/>
    <property type="evidence" value="ECO:0007669"/>
    <property type="project" value="UniProtKB-SubCell"/>
</dbReference>
<feature type="domain" description="Beta-adaptin appendage C-terminal subdomain" evidence="8">
    <location>
        <begin position="816"/>
        <end position="929"/>
    </location>
</feature>
<dbReference type="SUPFAM" id="SSF48371">
    <property type="entry name" value="ARM repeat"/>
    <property type="match status" value="1"/>
</dbReference>
<evidence type="ECO:0000259" key="8">
    <source>
        <dbReference type="SMART" id="SM01020"/>
    </source>
</evidence>
<feature type="region of interest" description="Disordered" evidence="7">
    <location>
        <begin position="601"/>
        <end position="714"/>
    </location>
</feature>
<dbReference type="InterPro" id="IPR013041">
    <property type="entry name" value="Clathrin_app_Ig-like_sf"/>
</dbReference>
<dbReference type="AlphaFoldDB" id="A0AAD1Y2E3"/>
<dbReference type="PIRSF" id="PIRSF002291">
    <property type="entry name" value="AP_complex_beta"/>
    <property type="match status" value="1"/>
</dbReference>
<evidence type="ECO:0000256" key="7">
    <source>
        <dbReference type="SAM" id="MobiDB-lite"/>
    </source>
</evidence>
<keyword evidence="10" id="KW-1185">Reference proteome</keyword>
<evidence type="ECO:0000256" key="6">
    <source>
        <dbReference type="PIRNR" id="PIRNR002291"/>
    </source>
</evidence>
<dbReference type="InterPro" id="IPR012295">
    <property type="entry name" value="TBP_dom_sf"/>
</dbReference>
<dbReference type="PANTHER" id="PTHR11134">
    <property type="entry name" value="ADAPTOR COMPLEX SUBUNIT BETA FAMILY MEMBER"/>
    <property type="match status" value="1"/>
</dbReference>
<dbReference type="InterPro" id="IPR016342">
    <property type="entry name" value="AP_complex_bsu_1_2_4"/>
</dbReference>
<name>A0AAD1Y2E3_EUPCR</name>
<dbReference type="InterPro" id="IPR016024">
    <property type="entry name" value="ARM-type_fold"/>
</dbReference>
<comment type="similarity">
    <text evidence="2 6">Belongs to the adaptor complexes large subunit family.</text>
</comment>
<dbReference type="InterPro" id="IPR009028">
    <property type="entry name" value="Coatomer/calthrin_app_sub_C"/>
</dbReference>
<dbReference type="Pfam" id="PF01602">
    <property type="entry name" value="Adaptin_N"/>
    <property type="match status" value="1"/>
</dbReference>
<dbReference type="InterPro" id="IPR015151">
    <property type="entry name" value="B-adaptin_app_sub_C"/>
</dbReference>
<dbReference type="Proteomes" id="UP001295684">
    <property type="component" value="Unassembled WGS sequence"/>
</dbReference>
<dbReference type="GO" id="GO:0016192">
    <property type="term" value="P:vesicle-mediated transport"/>
    <property type="evidence" value="ECO:0007669"/>
    <property type="project" value="InterPro"/>
</dbReference>
<gene>
    <name evidence="9" type="ORF">ECRASSUSDP1_LOCUS25038</name>
</gene>
<evidence type="ECO:0000256" key="2">
    <source>
        <dbReference type="ARBA" id="ARBA00006613"/>
    </source>
</evidence>
<feature type="compositionally biased region" description="Polar residues" evidence="7">
    <location>
        <begin position="639"/>
        <end position="649"/>
    </location>
</feature>
<evidence type="ECO:0000256" key="1">
    <source>
        <dbReference type="ARBA" id="ARBA00004308"/>
    </source>
</evidence>
<dbReference type="InterPro" id="IPR026739">
    <property type="entry name" value="AP_beta"/>
</dbReference>
<evidence type="ECO:0000256" key="5">
    <source>
        <dbReference type="ARBA" id="ARBA00023136"/>
    </source>
</evidence>
<dbReference type="GO" id="GO:0030131">
    <property type="term" value="C:clathrin adaptor complex"/>
    <property type="evidence" value="ECO:0007669"/>
    <property type="project" value="InterPro"/>
</dbReference>
<protein>
    <recommendedName>
        <fullName evidence="6">AP complex subunit beta</fullName>
    </recommendedName>
</protein>
<dbReference type="Gene3D" id="2.60.40.1150">
    <property type="match status" value="1"/>
</dbReference>
<evidence type="ECO:0000256" key="3">
    <source>
        <dbReference type="ARBA" id="ARBA00022448"/>
    </source>
</evidence>
<organism evidence="9 10">
    <name type="scientific">Euplotes crassus</name>
    <dbReference type="NCBI Taxonomy" id="5936"/>
    <lineage>
        <taxon>Eukaryota</taxon>
        <taxon>Sar</taxon>
        <taxon>Alveolata</taxon>
        <taxon>Ciliophora</taxon>
        <taxon>Intramacronucleata</taxon>
        <taxon>Spirotrichea</taxon>
        <taxon>Hypotrichia</taxon>
        <taxon>Euplotida</taxon>
        <taxon>Euplotidae</taxon>
        <taxon>Moneuplotes</taxon>
    </lineage>
</organism>
<comment type="subcellular location">
    <subcellularLocation>
        <location evidence="1">Endomembrane system</location>
    </subcellularLocation>
</comment>
<proteinExistence type="inferred from homology"/>
<comment type="caution">
    <text evidence="9">The sequence shown here is derived from an EMBL/GenBank/DDBJ whole genome shotgun (WGS) entry which is preliminary data.</text>
</comment>
<feature type="compositionally biased region" description="Polar residues" evidence="7">
    <location>
        <begin position="659"/>
        <end position="673"/>
    </location>
</feature>
<dbReference type="SUPFAM" id="SSF49348">
    <property type="entry name" value="Clathrin adaptor appendage domain"/>
    <property type="match status" value="1"/>
</dbReference>
<dbReference type="GO" id="GO:0030276">
    <property type="term" value="F:clathrin binding"/>
    <property type="evidence" value="ECO:0007669"/>
    <property type="project" value="InterPro"/>
</dbReference>
<dbReference type="InterPro" id="IPR002553">
    <property type="entry name" value="Clathrin/coatomer_adapt-like_N"/>
</dbReference>
<dbReference type="InterPro" id="IPR011989">
    <property type="entry name" value="ARM-like"/>
</dbReference>
<evidence type="ECO:0000256" key="4">
    <source>
        <dbReference type="ARBA" id="ARBA00022927"/>
    </source>
</evidence>